<dbReference type="AlphaFoldDB" id="A0A450V574"/>
<gene>
    <name evidence="1" type="ORF">BECKLFY1418B_GA0070995_11634</name>
</gene>
<sequence>MGTYVAQPPEGHAEMAIGLDGFRDPKQVDTLPGMLELPFVRHLGDYAINRRQ</sequence>
<name>A0A450V574_9GAMM</name>
<proteinExistence type="predicted"/>
<dbReference type="EMBL" id="CAADFF010000163">
    <property type="protein sequence ID" value="VFJ99928.1"/>
    <property type="molecule type" value="Genomic_DNA"/>
</dbReference>
<organism evidence="1">
    <name type="scientific">Candidatus Kentrum sp. LFY</name>
    <dbReference type="NCBI Taxonomy" id="2126342"/>
    <lineage>
        <taxon>Bacteria</taxon>
        <taxon>Pseudomonadati</taxon>
        <taxon>Pseudomonadota</taxon>
        <taxon>Gammaproteobacteria</taxon>
        <taxon>Candidatus Kentrum</taxon>
    </lineage>
</organism>
<reference evidence="1" key="1">
    <citation type="submission" date="2019-02" db="EMBL/GenBank/DDBJ databases">
        <authorList>
            <person name="Gruber-Vodicka R. H."/>
            <person name="Seah K. B. B."/>
        </authorList>
    </citation>
    <scope>NUCLEOTIDE SEQUENCE</scope>
    <source>
        <strain evidence="1">BECK_M7</strain>
    </source>
</reference>
<evidence type="ECO:0000313" key="1">
    <source>
        <dbReference type="EMBL" id="VFJ99928.1"/>
    </source>
</evidence>
<protein>
    <submittedName>
        <fullName evidence="1">Uncharacterized protein</fullName>
    </submittedName>
</protein>
<accession>A0A450V574</accession>